<keyword evidence="14" id="KW-1208">Phospholipid metabolism</keyword>
<dbReference type="NCBIfam" id="TIGR00560">
    <property type="entry name" value="pgsA"/>
    <property type="match status" value="1"/>
</dbReference>
<feature type="transmembrane region" description="Helical" evidence="18">
    <location>
        <begin position="31"/>
        <end position="50"/>
    </location>
</feature>
<dbReference type="InterPro" id="IPR050324">
    <property type="entry name" value="CDP-alcohol_PTase-I"/>
</dbReference>
<protein>
    <recommendedName>
        <fullName evidence="6 16">CDP-diacylglycerol--glycerol-3-phosphate 3-phosphatidyltransferase</fullName>
        <ecNumber evidence="5 16">2.7.8.5</ecNumber>
    </recommendedName>
</protein>
<evidence type="ECO:0000256" key="16">
    <source>
        <dbReference type="NCBIfam" id="TIGR00560"/>
    </source>
</evidence>
<comment type="pathway">
    <text evidence="3">Phospholipid metabolism; phosphatidylglycerol biosynthesis; phosphatidylglycerol from CDP-diacylglycerol: step 1/2.</text>
</comment>
<evidence type="ECO:0000256" key="2">
    <source>
        <dbReference type="ARBA" id="ARBA00004141"/>
    </source>
</evidence>
<dbReference type="PROSITE" id="PS00379">
    <property type="entry name" value="CDP_ALCOHOL_P_TRANSF"/>
    <property type="match status" value="1"/>
</dbReference>
<keyword evidence="20" id="KW-1185">Reference proteome</keyword>
<evidence type="ECO:0000256" key="1">
    <source>
        <dbReference type="ARBA" id="ARBA00003973"/>
    </source>
</evidence>
<dbReference type="Gene3D" id="1.20.120.1760">
    <property type="match status" value="1"/>
</dbReference>
<dbReference type="OrthoDB" id="9796672at2"/>
<evidence type="ECO:0000256" key="6">
    <source>
        <dbReference type="ARBA" id="ARBA00014944"/>
    </source>
</evidence>
<evidence type="ECO:0000256" key="17">
    <source>
        <dbReference type="RuleBase" id="RU003750"/>
    </source>
</evidence>
<evidence type="ECO:0000256" key="8">
    <source>
        <dbReference type="ARBA" id="ARBA00022679"/>
    </source>
</evidence>
<evidence type="ECO:0000256" key="9">
    <source>
        <dbReference type="ARBA" id="ARBA00022692"/>
    </source>
</evidence>
<dbReference type="PIRSF" id="PIRSF000847">
    <property type="entry name" value="Phos_ph_gly_syn"/>
    <property type="match status" value="1"/>
</dbReference>
<reference evidence="20" key="1">
    <citation type="submission" date="2016-01" db="EMBL/GenBank/DDBJ databases">
        <authorList>
            <person name="Mitreva M."/>
            <person name="Pepin K.H."/>
            <person name="Mihindukulasuriya K.A."/>
            <person name="Fulton R."/>
            <person name="Fronick C."/>
            <person name="O'Laughlin M."/>
            <person name="Miner T."/>
            <person name="Herter B."/>
            <person name="Rosa B.A."/>
            <person name="Cordes M."/>
            <person name="Tomlinson C."/>
            <person name="Wollam A."/>
            <person name="Palsikar V.B."/>
            <person name="Mardis E.R."/>
            <person name="Wilson R.K."/>
        </authorList>
    </citation>
    <scope>NUCLEOTIDE SEQUENCE [LARGE SCALE GENOMIC DNA]</scope>
    <source>
        <strain evidence="20">MJR8151</strain>
    </source>
</reference>
<organism evidence="19 20">
    <name type="scientific">Anaerococcus tetradius</name>
    <dbReference type="NCBI Taxonomy" id="33036"/>
    <lineage>
        <taxon>Bacteria</taxon>
        <taxon>Bacillati</taxon>
        <taxon>Bacillota</taxon>
        <taxon>Tissierellia</taxon>
        <taxon>Tissierellales</taxon>
        <taxon>Peptoniphilaceae</taxon>
        <taxon>Anaerococcus</taxon>
    </lineage>
</organism>
<comment type="similarity">
    <text evidence="4 17">Belongs to the CDP-alcohol phosphatidyltransferase class-I family.</text>
</comment>
<comment type="caution">
    <text evidence="19">The sequence shown here is derived from an EMBL/GenBank/DDBJ whole genome shotgun (WGS) entry which is preliminary data.</text>
</comment>
<dbReference type="InterPro" id="IPR004570">
    <property type="entry name" value="Phosphatidylglycerol_P_synth"/>
</dbReference>
<dbReference type="GO" id="GO:0008444">
    <property type="term" value="F:CDP-diacylglycerol-glycerol-3-phosphate 3-phosphatidyltransferase activity"/>
    <property type="evidence" value="ECO:0007669"/>
    <property type="project" value="UniProtKB-UniRule"/>
</dbReference>
<dbReference type="InterPro" id="IPR043130">
    <property type="entry name" value="CDP-OH_PTrfase_TM_dom"/>
</dbReference>
<evidence type="ECO:0000256" key="14">
    <source>
        <dbReference type="ARBA" id="ARBA00023264"/>
    </source>
</evidence>
<keyword evidence="9 18" id="KW-0812">Transmembrane</keyword>
<dbReference type="STRING" id="33036.HMPREF3200_01824"/>
<evidence type="ECO:0000256" key="10">
    <source>
        <dbReference type="ARBA" id="ARBA00022989"/>
    </source>
</evidence>
<keyword evidence="7" id="KW-0444">Lipid biosynthesis</keyword>
<dbReference type="EC" id="2.7.8.5" evidence="5 16"/>
<comment type="function">
    <text evidence="1">This protein catalyzes the committed step to the synthesis of the acidic phospholipids.</text>
</comment>
<dbReference type="GO" id="GO:0016020">
    <property type="term" value="C:membrane"/>
    <property type="evidence" value="ECO:0007669"/>
    <property type="project" value="UniProtKB-SubCell"/>
</dbReference>
<accession>A0A133KA66</accession>
<dbReference type="Pfam" id="PF01066">
    <property type="entry name" value="CDP-OH_P_transf"/>
    <property type="match status" value="1"/>
</dbReference>
<evidence type="ECO:0000256" key="15">
    <source>
        <dbReference type="ARBA" id="ARBA00048586"/>
    </source>
</evidence>
<dbReference type="Proteomes" id="UP000070383">
    <property type="component" value="Unassembled WGS sequence"/>
</dbReference>
<comment type="catalytic activity">
    <reaction evidence="15">
        <text>a CDP-1,2-diacyl-sn-glycerol + sn-glycerol 3-phosphate = a 1,2-diacyl-sn-glycero-3-phospho-(1'-sn-glycero-3'-phosphate) + CMP + H(+)</text>
        <dbReference type="Rhea" id="RHEA:12593"/>
        <dbReference type="ChEBI" id="CHEBI:15378"/>
        <dbReference type="ChEBI" id="CHEBI:57597"/>
        <dbReference type="ChEBI" id="CHEBI:58332"/>
        <dbReference type="ChEBI" id="CHEBI:60110"/>
        <dbReference type="ChEBI" id="CHEBI:60377"/>
        <dbReference type="EC" id="2.7.8.5"/>
    </reaction>
</comment>
<evidence type="ECO:0000256" key="5">
    <source>
        <dbReference type="ARBA" id="ARBA00013170"/>
    </source>
</evidence>
<proteinExistence type="inferred from homology"/>
<evidence type="ECO:0000313" key="19">
    <source>
        <dbReference type="EMBL" id="KWZ76420.1"/>
    </source>
</evidence>
<keyword evidence="8 17" id="KW-0808">Transferase</keyword>
<dbReference type="UniPathway" id="UPA00084">
    <property type="reaction ID" value="UER00503"/>
</dbReference>
<dbReference type="GO" id="GO:0006655">
    <property type="term" value="P:phosphatidylglycerol biosynthetic process"/>
    <property type="evidence" value="ECO:0007669"/>
    <property type="project" value="UniProtKB-UniPathway"/>
</dbReference>
<evidence type="ECO:0000256" key="12">
    <source>
        <dbReference type="ARBA" id="ARBA00023136"/>
    </source>
</evidence>
<sequence length="176" mass="19439">MNLANKITLIRLFLIPVFVIIFMISGRDMNLAAIVFVIASLTDALDGHIARSRNMITNFGKFTDPLVDKVLTMAAFLVLVEDNTIPAWPVIIIISRELIITGFRTLAADSGITIAASMWGKAKTTSQMIALVMLLLNVEVINKLGIYVFYLALILTVISGLDYLVKNKKVLDLENI</sequence>
<evidence type="ECO:0000256" key="11">
    <source>
        <dbReference type="ARBA" id="ARBA00023098"/>
    </source>
</evidence>
<dbReference type="InterPro" id="IPR000462">
    <property type="entry name" value="CDP-OH_P_trans"/>
</dbReference>
<evidence type="ECO:0000256" key="7">
    <source>
        <dbReference type="ARBA" id="ARBA00022516"/>
    </source>
</evidence>
<keyword evidence="11" id="KW-0443">Lipid metabolism</keyword>
<keyword evidence="13" id="KW-0594">Phospholipid biosynthesis</keyword>
<feature type="transmembrane region" description="Helical" evidence="18">
    <location>
        <begin position="144"/>
        <end position="165"/>
    </location>
</feature>
<dbReference type="PANTHER" id="PTHR14269:SF62">
    <property type="entry name" value="CDP-DIACYLGLYCEROL--GLYCEROL-3-PHOSPHATE 3-PHOSPHATIDYLTRANSFERASE 1, CHLOROPLASTIC"/>
    <property type="match status" value="1"/>
</dbReference>
<dbReference type="RefSeq" id="WP_060929894.1">
    <property type="nucleotide sequence ID" value="NZ_KQ955298.1"/>
</dbReference>
<dbReference type="EMBL" id="LRPM01000086">
    <property type="protein sequence ID" value="KWZ76420.1"/>
    <property type="molecule type" value="Genomic_DNA"/>
</dbReference>
<dbReference type="PANTHER" id="PTHR14269">
    <property type="entry name" value="CDP-DIACYLGLYCEROL--GLYCEROL-3-PHOSPHATE 3-PHOSPHATIDYLTRANSFERASE-RELATED"/>
    <property type="match status" value="1"/>
</dbReference>
<evidence type="ECO:0000256" key="18">
    <source>
        <dbReference type="SAM" id="Phobius"/>
    </source>
</evidence>
<keyword evidence="12 18" id="KW-0472">Membrane</keyword>
<dbReference type="PATRIC" id="fig|33036.3.peg.1802"/>
<name>A0A133KA66_9FIRM</name>
<comment type="subcellular location">
    <subcellularLocation>
        <location evidence="2">Membrane</location>
        <topology evidence="2">Multi-pass membrane protein</topology>
    </subcellularLocation>
</comment>
<evidence type="ECO:0000256" key="3">
    <source>
        <dbReference type="ARBA" id="ARBA00005042"/>
    </source>
</evidence>
<dbReference type="InterPro" id="IPR048254">
    <property type="entry name" value="CDP_ALCOHOL_P_TRANSF_CS"/>
</dbReference>
<evidence type="ECO:0000313" key="20">
    <source>
        <dbReference type="Proteomes" id="UP000070383"/>
    </source>
</evidence>
<keyword evidence="10 18" id="KW-1133">Transmembrane helix</keyword>
<dbReference type="AlphaFoldDB" id="A0A133KA66"/>
<evidence type="ECO:0000256" key="4">
    <source>
        <dbReference type="ARBA" id="ARBA00010441"/>
    </source>
</evidence>
<feature type="transmembrane region" description="Helical" evidence="18">
    <location>
        <begin position="7"/>
        <end position="25"/>
    </location>
</feature>
<evidence type="ECO:0000256" key="13">
    <source>
        <dbReference type="ARBA" id="ARBA00023209"/>
    </source>
</evidence>
<gene>
    <name evidence="19" type="ORF">HMPREF3200_01824</name>
</gene>